<dbReference type="InterPro" id="IPR000742">
    <property type="entry name" value="EGF"/>
</dbReference>
<dbReference type="AlphaFoldDB" id="A0AA36H2N9"/>
<keyword evidence="3" id="KW-0472">Membrane</keyword>
<comment type="caution">
    <text evidence="5">The sequence shown here is derived from an EMBL/GenBank/DDBJ whole genome shotgun (WGS) entry which is preliminary data.</text>
</comment>
<feature type="disulfide bond" evidence="1">
    <location>
        <begin position="29"/>
        <end position="39"/>
    </location>
</feature>
<evidence type="ECO:0000313" key="5">
    <source>
        <dbReference type="EMBL" id="CAJ0602670.1"/>
    </source>
</evidence>
<reference evidence="5" key="1">
    <citation type="submission" date="2023-07" db="EMBL/GenBank/DDBJ databases">
        <authorList>
            <consortium name="CYATHOMIX"/>
        </authorList>
    </citation>
    <scope>NUCLEOTIDE SEQUENCE</scope>
    <source>
        <strain evidence="5">N/A</strain>
    </source>
</reference>
<dbReference type="EMBL" id="CATQJL010000305">
    <property type="protein sequence ID" value="CAJ0602670.1"/>
    <property type="molecule type" value="Genomic_DNA"/>
</dbReference>
<keyword evidence="3" id="KW-1133">Transmembrane helix</keyword>
<evidence type="ECO:0000256" key="3">
    <source>
        <dbReference type="SAM" id="Phobius"/>
    </source>
</evidence>
<gene>
    <name evidence="5" type="ORF">CYNAS_LOCUS14653</name>
</gene>
<dbReference type="Proteomes" id="UP001176961">
    <property type="component" value="Unassembled WGS sequence"/>
</dbReference>
<organism evidence="5 6">
    <name type="scientific">Cylicocyclus nassatus</name>
    <name type="common">Nematode worm</name>
    <dbReference type="NCBI Taxonomy" id="53992"/>
    <lineage>
        <taxon>Eukaryota</taxon>
        <taxon>Metazoa</taxon>
        <taxon>Ecdysozoa</taxon>
        <taxon>Nematoda</taxon>
        <taxon>Chromadorea</taxon>
        <taxon>Rhabditida</taxon>
        <taxon>Rhabditina</taxon>
        <taxon>Rhabditomorpha</taxon>
        <taxon>Strongyloidea</taxon>
        <taxon>Strongylidae</taxon>
        <taxon>Cylicocyclus</taxon>
    </lineage>
</organism>
<keyword evidence="3" id="KW-0812">Transmembrane</keyword>
<sequence>MTSSDSGGADDKAKGQPALCSMIVDRSYCPFRCFDRGVCYQDSGSVFCICYEATENKFCEDTSANHPAEASAISGFSIAATIFFLLLLAYAVWRRYKEWNQSRVISRHARGHATPPAPREEPQAPPAYSPRTVEPSAPPLETAI</sequence>
<keyword evidence="6" id="KW-1185">Reference proteome</keyword>
<evidence type="ECO:0000259" key="4">
    <source>
        <dbReference type="PROSITE" id="PS50026"/>
    </source>
</evidence>
<evidence type="ECO:0000256" key="2">
    <source>
        <dbReference type="SAM" id="MobiDB-lite"/>
    </source>
</evidence>
<proteinExistence type="predicted"/>
<evidence type="ECO:0000256" key="1">
    <source>
        <dbReference type="PROSITE-ProRule" id="PRU00076"/>
    </source>
</evidence>
<keyword evidence="1" id="KW-1015">Disulfide bond</keyword>
<feature type="disulfide bond" evidence="1">
    <location>
        <begin position="50"/>
        <end position="59"/>
    </location>
</feature>
<protein>
    <recommendedName>
        <fullName evidence="4">EGF-like domain-containing protein</fullName>
    </recommendedName>
</protein>
<feature type="transmembrane region" description="Helical" evidence="3">
    <location>
        <begin position="72"/>
        <end position="93"/>
    </location>
</feature>
<name>A0AA36H2N9_CYLNA</name>
<comment type="caution">
    <text evidence="1">Lacks conserved residue(s) required for the propagation of feature annotation.</text>
</comment>
<dbReference type="PROSITE" id="PS50026">
    <property type="entry name" value="EGF_3"/>
    <property type="match status" value="1"/>
</dbReference>
<feature type="region of interest" description="Disordered" evidence="2">
    <location>
        <begin position="107"/>
        <end position="144"/>
    </location>
</feature>
<evidence type="ECO:0000313" key="6">
    <source>
        <dbReference type="Proteomes" id="UP001176961"/>
    </source>
</evidence>
<keyword evidence="1" id="KW-0245">EGF-like domain</keyword>
<feature type="domain" description="EGF-like" evidence="4">
    <location>
        <begin position="25"/>
        <end position="60"/>
    </location>
</feature>
<accession>A0AA36H2N9</accession>